<feature type="transmembrane region" description="Helical" evidence="1">
    <location>
        <begin position="208"/>
        <end position="224"/>
    </location>
</feature>
<feature type="transmembrane region" description="Helical" evidence="1">
    <location>
        <begin position="139"/>
        <end position="160"/>
    </location>
</feature>
<keyword evidence="1" id="KW-0812">Transmembrane</keyword>
<name>A0A1G2FVG9_9BACT</name>
<dbReference type="EMBL" id="MHNI01000025">
    <property type="protein sequence ID" value="OGZ41807.1"/>
    <property type="molecule type" value="Genomic_DNA"/>
</dbReference>
<evidence type="ECO:0000256" key="1">
    <source>
        <dbReference type="SAM" id="Phobius"/>
    </source>
</evidence>
<feature type="transmembrane region" description="Helical" evidence="1">
    <location>
        <begin position="111"/>
        <end position="132"/>
    </location>
</feature>
<gene>
    <name evidence="2" type="ORF">A2W41_00755</name>
</gene>
<comment type="caution">
    <text evidence="2">The sequence shown here is derived from an EMBL/GenBank/DDBJ whole genome shotgun (WGS) entry which is preliminary data.</text>
</comment>
<keyword evidence="1" id="KW-0472">Membrane</keyword>
<feature type="transmembrane region" description="Helical" evidence="1">
    <location>
        <begin position="18"/>
        <end position="35"/>
    </location>
</feature>
<feature type="transmembrane region" description="Helical" evidence="1">
    <location>
        <begin position="85"/>
        <end position="105"/>
    </location>
</feature>
<proteinExistence type="predicted"/>
<feature type="transmembrane region" description="Helical" evidence="1">
    <location>
        <begin position="166"/>
        <end position="187"/>
    </location>
</feature>
<feature type="transmembrane region" description="Helical" evidence="1">
    <location>
        <begin position="41"/>
        <end position="61"/>
    </location>
</feature>
<evidence type="ECO:0000313" key="2">
    <source>
        <dbReference type="EMBL" id="OGZ41807.1"/>
    </source>
</evidence>
<accession>A0A1G2FVG9</accession>
<evidence type="ECO:0008006" key="4">
    <source>
        <dbReference type="Google" id="ProtNLM"/>
    </source>
</evidence>
<keyword evidence="1" id="KW-1133">Transmembrane helix</keyword>
<evidence type="ECO:0000313" key="3">
    <source>
        <dbReference type="Proteomes" id="UP000176700"/>
    </source>
</evidence>
<protein>
    <recommendedName>
        <fullName evidence="4">Prenyltransferase</fullName>
    </recommendedName>
</protein>
<dbReference type="Proteomes" id="UP000176700">
    <property type="component" value="Unassembled WGS sequence"/>
</dbReference>
<dbReference type="AlphaFoldDB" id="A0A1G2FVG9"/>
<sequence>MTGLVDIYRLRHGEKVSALRLLAYVLFGYAVSGLFHPKAYVINTLIVLGGLLFASLLNDYYDYALLGERNAIGNVLLKGQAKKNIVPFLVLIPWLVALGLFFLLLKLPVTNLALLLLWASFLLSFVYAFPPFRLKERKVLGTVTPPLGIFILFFEGLTLLAMPNMFGWMMAVIVFLFAWYLEFLHLVDDSLQRHETIKISTGRAMRRLKATALFGVMVSAFFVVRHPLFVVSLAGWFLRFCAVYRIIPQKVLVARRNVFSSVWRLEEFVIYAVVGIVKMFSSTL</sequence>
<organism evidence="2 3">
    <name type="scientific">Candidatus Ryanbacteria bacterium RIFCSPHIGHO2_01_45_13</name>
    <dbReference type="NCBI Taxonomy" id="1802112"/>
    <lineage>
        <taxon>Bacteria</taxon>
        <taxon>Candidatus Ryaniibacteriota</taxon>
    </lineage>
</organism>
<reference evidence="2 3" key="1">
    <citation type="journal article" date="2016" name="Nat. Commun.">
        <title>Thousands of microbial genomes shed light on interconnected biogeochemical processes in an aquifer system.</title>
        <authorList>
            <person name="Anantharaman K."/>
            <person name="Brown C.T."/>
            <person name="Hug L.A."/>
            <person name="Sharon I."/>
            <person name="Castelle C.J."/>
            <person name="Probst A.J."/>
            <person name="Thomas B.C."/>
            <person name="Singh A."/>
            <person name="Wilkins M.J."/>
            <person name="Karaoz U."/>
            <person name="Brodie E.L."/>
            <person name="Williams K.H."/>
            <person name="Hubbard S.S."/>
            <person name="Banfield J.F."/>
        </authorList>
    </citation>
    <scope>NUCLEOTIDE SEQUENCE [LARGE SCALE GENOMIC DNA]</scope>
</reference>